<dbReference type="GeneID" id="9627732"/>
<protein>
    <recommendedName>
        <fullName evidence="16">SNF2 super family</fullName>
    </recommendedName>
</protein>
<evidence type="ECO:0000259" key="12">
    <source>
        <dbReference type="PROSITE" id="PS51192"/>
    </source>
</evidence>
<dbReference type="PROSITE" id="PS51194">
    <property type="entry name" value="HELICASE_CTER"/>
    <property type="match status" value="1"/>
</dbReference>
<dbReference type="Pfam" id="PF00628">
    <property type="entry name" value="PHD"/>
    <property type="match status" value="1"/>
</dbReference>
<dbReference type="Gene3D" id="2.40.50.40">
    <property type="match status" value="2"/>
</dbReference>
<dbReference type="SMART" id="SM00487">
    <property type="entry name" value="DEXDc"/>
    <property type="match status" value="1"/>
</dbReference>
<feature type="non-terminal residue" evidence="14">
    <location>
        <position position="1"/>
    </location>
</feature>
<dbReference type="PROSITE" id="PS51192">
    <property type="entry name" value="HELICASE_ATP_BIND_1"/>
    <property type="match status" value="1"/>
</dbReference>
<dbReference type="PROSITE" id="PS50013">
    <property type="entry name" value="CHROMO_2"/>
    <property type="match status" value="2"/>
</dbReference>
<dbReference type="FunCoup" id="D8U2P2">
    <property type="interactions" value="1468"/>
</dbReference>
<dbReference type="InterPro" id="IPR023780">
    <property type="entry name" value="Chromo_domain"/>
</dbReference>
<dbReference type="GO" id="GO:0140658">
    <property type="term" value="F:ATP-dependent chromatin remodeler activity"/>
    <property type="evidence" value="ECO:0007669"/>
    <property type="project" value="TreeGrafter"/>
</dbReference>
<dbReference type="Pfam" id="PF00176">
    <property type="entry name" value="SNF2-rel_dom"/>
    <property type="match status" value="1"/>
</dbReference>
<evidence type="ECO:0000256" key="5">
    <source>
        <dbReference type="ARBA" id="ARBA00022771"/>
    </source>
</evidence>
<dbReference type="SMART" id="SM00490">
    <property type="entry name" value="HELICc"/>
    <property type="match status" value="1"/>
</dbReference>
<evidence type="ECO:0000256" key="9">
    <source>
        <dbReference type="ARBA" id="ARBA00023242"/>
    </source>
</evidence>
<dbReference type="InterPro" id="IPR000330">
    <property type="entry name" value="SNF2_N"/>
</dbReference>
<keyword evidence="4" id="KW-0547">Nucleotide-binding</keyword>
<dbReference type="CDD" id="cd18659">
    <property type="entry name" value="CD2_tandem"/>
    <property type="match status" value="1"/>
</dbReference>
<evidence type="ECO:0000259" key="13">
    <source>
        <dbReference type="PROSITE" id="PS51194"/>
    </source>
</evidence>
<dbReference type="Pfam" id="PF00271">
    <property type="entry name" value="Helicase_C"/>
    <property type="match status" value="1"/>
</dbReference>
<dbReference type="GO" id="GO:0016887">
    <property type="term" value="F:ATP hydrolysis activity"/>
    <property type="evidence" value="ECO:0007669"/>
    <property type="project" value="TreeGrafter"/>
</dbReference>
<dbReference type="InterPro" id="IPR038718">
    <property type="entry name" value="SNF2-like_sf"/>
</dbReference>
<dbReference type="InterPro" id="IPR049730">
    <property type="entry name" value="SNF2/RAD54-like_C"/>
</dbReference>
<keyword evidence="9" id="KW-0539">Nucleus</keyword>
<dbReference type="Gene3D" id="3.40.50.10810">
    <property type="entry name" value="Tandem AAA-ATPase domain"/>
    <property type="match status" value="1"/>
</dbReference>
<evidence type="ECO:0000256" key="10">
    <source>
        <dbReference type="SAM" id="MobiDB-lite"/>
    </source>
</evidence>
<dbReference type="GO" id="GO:0005524">
    <property type="term" value="F:ATP binding"/>
    <property type="evidence" value="ECO:0007669"/>
    <property type="project" value="UniProtKB-KW"/>
</dbReference>
<dbReference type="RefSeq" id="XP_002953010.1">
    <property type="nucleotide sequence ID" value="XM_002952964.1"/>
</dbReference>
<dbReference type="PANTHER" id="PTHR45623:SF17">
    <property type="entry name" value="CHROMODOMAIN-HELICASE-DNA-BINDING PROTEIN 3-RELATED"/>
    <property type="match status" value="1"/>
</dbReference>
<evidence type="ECO:0000256" key="4">
    <source>
        <dbReference type="ARBA" id="ARBA00022741"/>
    </source>
</evidence>
<dbReference type="InterPro" id="IPR014001">
    <property type="entry name" value="Helicase_ATP-bd"/>
</dbReference>
<accession>D8U2P2</accession>
<dbReference type="InterPro" id="IPR013083">
    <property type="entry name" value="Znf_RING/FYVE/PHD"/>
</dbReference>
<keyword evidence="5" id="KW-0863">Zinc-finger</keyword>
<feature type="compositionally biased region" description="Pro residues" evidence="10">
    <location>
        <begin position="64"/>
        <end position="73"/>
    </location>
</feature>
<organism evidence="15">
    <name type="scientific">Volvox carteri f. nagariensis</name>
    <dbReference type="NCBI Taxonomy" id="3068"/>
    <lineage>
        <taxon>Eukaryota</taxon>
        <taxon>Viridiplantae</taxon>
        <taxon>Chlorophyta</taxon>
        <taxon>core chlorophytes</taxon>
        <taxon>Chlorophyceae</taxon>
        <taxon>CS clade</taxon>
        <taxon>Chlamydomonadales</taxon>
        <taxon>Volvocaceae</taxon>
        <taxon>Volvox</taxon>
    </lineage>
</organism>
<keyword evidence="8" id="KW-0067">ATP-binding</keyword>
<dbReference type="Pfam" id="PF00385">
    <property type="entry name" value="Chromo"/>
    <property type="match status" value="2"/>
</dbReference>
<evidence type="ECO:0000256" key="7">
    <source>
        <dbReference type="ARBA" id="ARBA00022833"/>
    </source>
</evidence>
<dbReference type="GO" id="GO:0000785">
    <property type="term" value="C:chromatin"/>
    <property type="evidence" value="ECO:0007669"/>
    <property type="project" value="TreeGrafter"/>
</dbReference>
<evidence type="ECO:0000256" key="3">
    <source>
        <dbReference type="ARBA" id="ARBA00022737"/>
    </source>
</evidence>
<evidence type="ECO:0000256" key="2">
    <source>
        <dbReference type="ARBA" id="ARBA00022723"/>
    </source>
</evidence>
<dbReference type="SUPFAM" id="SSF54160">
    <property type="entry name" value="Chromo domain-like"/>
    <property type="match status" value="2"/>
</dbReference>
<dbReference type="InterPro" id="IPR000953">
    <property type="entry name" value="Chromo/chromo_shadow_dom"/>
</dbReference>
<sequence length="791" mass="90028">EDAQKLLCCDGLQQLGCTAVYHMYCLDPPLTRLPAGDWYCPECAHKFRYQDIERVLDYRSSLLHPPPPPPSTPTPHSTPISTPTPNPHPQPHPHISPGPTRREYHVKWKGESYLHCSWEPEEGLAKMYRVRGVVCVCWGGGGEGEGGRGLRESREAEEREAEETGEYVHGVNPLWLEVDRILAEQKGRAQMEYLVKWKDLGYDQCTWELESDIAGYDAAIQRFRETKWRRGLAGDLDLPPVKRRRRRLRAAWRMCKSRWGSGTRKWHSTPDFLHGGSLHPYQLEGLNWLYHKYCTGDAVILADEMGLGKTVQTIAFLASLHAECCELPHLVVVPLSTMRNWEREFETWAPNLNVVSLAGNVEARQVRKLKRRMFHSVFFDRASAKKDRVKFHVLLTSYEMLALEAGQLSKGLQYGVLVVDEGHRLKNKDSKLFQLLTQFDVRHKVLLTGTPLQNHLGELFMLLHFLEPDKFPSRAAFESRFSSLSQNEDVTQLHALLQPHMLRRLKNDVMKQLPPKMEQLVRVELSPQQREIYRSLLLQHSSVLVGHRAAVAAAGGATTALKNLMMELRKACNHPFLVAHQAGRGGAGRGGRGRHPTDLDSLVTHSGKLQLVDKMAMRLRDAGHRLIIFSQFTRTLDLLEEWLVGRGLGYMRIDGTVAGSERQKRIDRFNQHPDSYFCFLLSTRAGGLGINLATADTVIIFDSDWNPHNDLQAQARAHRLGQDKPVMIYRLVTRQTIEERMMQVSRKKMMLEHLVVRKMSSGGGGELKQSELDDILRYGAQELFADEGDEG</sequence>
<dbReference type="KEGG" id="vcn:VOLCADRAFT_30242"/>
<dbReference type="InterPro" id="IPR001650">
    <property type="entry name" value="Helicase_C-like"/>
</dbReference>
<keyword evidence="2" id="KW-0479">Metal-binding</keyword>
<evidence type="ECO:0000256" key="6">
    <source>
        <dbReference type="ARBA" id="ARBA00022801"/>
    </source>
</evidence>
<evidence type="ECO:0000313" key="14">
    <source>
        <dbReference type="EMBL" id="EFJ45932.1"/>
    </source>
</evidence>
<dbReference type="PANTHER" id="PTHR45623">
    <property type="entry name" value="CHROMODOMAIN-HELICASE-DNA-BINDING PROTEIN 3-RELATED-RELATED"/>
    <property type="match status" value="1"/>
</dbReference>
<proteinExistence type="predicted"/>
<reference evidence="14 15" key="1">
    <citation type="journal article" date="2010" name="Science">
        <title>Genomic analysis of organismal complexity in the multicellular green alga Volvox carteri.</title>
        <authorList>
            <person name="Prochnik S.E."/>
            <person name="Umen J."/>
            <person name="Nedelcu A.M."/>
            <person name="Hallmann A."/>
            <person name="Miller S.M."/>
            <person name="Nishii I."/>
            <person name="Ferris P."/>
            <person name="Kuo A."/>
            <person name="Mitros T."/>
            <person name="Fritz-Laylin L.K."/>
            <person name="Hellsten U."/>
            <person name="Chapman J."/>
            <person name="Simakov O."/>
            <person name="Rensing S.A."/>
            <person name="Terry A."/>
            <person name="Pangilinan J."/>
            <person name="Kapitonov V."/>
            <person name="Jurka J."/>
            <person name="Salamov A."/>
            <person name="Shapiro H."/>
            <person name="Schmutz J."/>
            <person name="Grimwood J."/>
            <person name="Lindquist E."/>
            <person name="Lucas S."/>
            <person name="Grigoriev I.V."/>
            <person name="Schmitt R."/>
            <person name="Kirk D."/>
            <person name="Rokhsar D.S."/>
        </authorList>
    </citation>
    <scope>NUCLEOTIDE SEQUENCE [LARGE SCALE GENOMIC DNA]</scope>
    <source>
        <strain evidence="15">f. Nagariensis / Eve</strain>
    </source>
</reference>
<dbReference type="InterPro" id="IPR027417">
    <property type="entry name" value="P-loop_NTPase"/>
</dbReference>
<evidence type="ECO:0000259" key="11">
    <source>
        <dbReference type="PROSITE" id="PS50013"/>
    </source>
</evidence>
<gene>
    <name evidence="14" type="ORF">VOLCADRAFT_30242</name>
</gene>
<feature type="region of interest" description="Disordered" evidence="10">
    <location>
        <begin position="60"/>
        <end position="101"/>
    </location>
</feature>
<keyword evidence="7" id="KW-0862">Zinc</keyword>
<dbReference type="Proteomes" id="UP000001058">
    <property type="component" value="Unassembled WGS sequence"/>
</dbReference>
<keyword evidence="15" id="KW-1185">Reference proteome</keyword>
<feature type="domain" description="Chromo" evidence="11">
    <location>
        <begin position="176"/>
        <end position="225"/>
    </location>
</feature>
<evidence type="ECO:0000256" key="1">
    <source>
        <dbReference type="ARBA" id="ARBA00004123"/>
    </source>
</evidence>
<dbReference type="GO" id="GO:0042393">
    <property type="term" value="F:histone binding"/>
    <property type="evidence" value="ECO:0007669"/>
    <property type="project" value="TreeGrafter"/>
</dbReference>
<evidence type="ECO:0008006" key="16">
    <source>
        <dbReference type="Google" id="ProtNLM"/>
    </source>
</evidence>
<dbReference type="EMBL" id="GL378354">
    <property type="protein sequence ID" value="EFJ45932.1"/>
    <property type="molecule type" value="Genomic_DNA"/>
</dbReference>
<dbReference type="Gene3D" id="3.40.50.300">
    <property type="entry name" value="P-loop containing nucleotide triphosphate hydrolases"/>
    <property type="match status" value="1"/>
</dbReference>
<dbReference type="InParanoid" id="D8U2P2"/>
<dbReference type="AlphaFoldDB" id="D8U2P2"/>
<keyword evidence="3" id="KW-0677">Repeat</keyword>
<evidence type="ECO:0000313" key="15">
    <source>
        <dbReference type="Proteomes" id="UP000001058"/>
    </source>
</evidence>
<evidence type="ECO:0000256" key="8">
    <source>
        <dbReference type="ARBA" id="ARBA00022840"/>
    </source>
</evidence>
<dbReference type="SMART" id="SM00298">
    <property type="entry name" value="CHROMO"/>
    <property type="match status" value="2"/>
</dbReference>
<feature type="non-terminal residue" evidence="14">
    <location>
        <position position="791"/>
    </location>
</feature>
<feature type="compositionally biased region" description="Pro residues" evidence="10">
    <location>
        <begin position="82"/>
        <end position="96"/>
    </location>
</feature>
<dbReference type="eggNOG" id="KOG0383">
    <property type="taxonomic scope" value="Eukaryota"/>
</dbReference>
<dbReference type="CDD" id="cd18793">
    <property type="entry name" value="SF2_C_SNF"/>
    <property type="match status" value="1"/>
</dbReference>
<dbReference type="Gene3D" id="3.30.40.10">
    <property type="entry name" value="Zinc/RING finger domain, C3HC4 (zinc finger)"/>
    <property type="match status" value="1"/>
</dbReference>
<dbReference type="CDD" id="cd15532">
    <property type="entry name" value="PHD2_CHD_II"/>
    <property type="match status" value="1"/>
</dbReference>
<comment type="subcellular location">
    <subcellularLocation>
        <location evidence="1">Nucleus</location>
    </subcellularLocation>
</comment>
<name>D8U2P2_VOLCA</name>
<dbReference type="InterPro" id="IPR019787">
    <property type="entry name" value="Znf_PHD-finger"/>
</dbReference>
<dbReference type="OrthoDB" id="5857104at2759"/>
<feature type="domain" description="Chromo" evidence="11">
    <location>
        <begin position="50"/>
        <end position="124"/>
    </location>
</feature>
<dbReference type="GO" id="GO:0005634">
    <property type="term" value="C:nucleus"/>
    <property type="evidence" value="ECO:0007669"/>
    <property type="project" value="UniProtKB-SubCell"/>
</dbReference>
<dbReference type="GO" id="GO:0008270">
    <property type="term" value="F:zinc ion binding"/>
    <property type="evidence" value="ECO:0007669"/>
    <property type="project" value="UniProtKB-KW"/>
</dbReference>
<dbReference type="GO" id="GO:0003677">
    <property type="term" value="F:DNA binding"/>
    <property type="evidence" value="ECO:0007669"/>
    <property type="project" value="TreeGrafter"/>
</dbReference>
<dbReference type="STRING" id="3068.D8U2P2"/>
<dbReference type="SUPFAM" id="SSF52540">
    <property type="entry name" value="P-loop containing nucleoside triphosphate hydrolases"/>
    <property type="match status" value="2"/>
</dbReference>
<dbReference type="GO" id="GO:0003682">
    <property type="term" value="F:chromatin binding"/>
    <property type="evidence" value="ECO:0007669"/>
    <property type="project" value="TreeGrafter"/>
</dbReference>
<feature type="domain" description="Helicase ATP-binding" evidence="12">
    <location>
        <begin position="290"/>
        <end position="469"/>
    </location>
</feature>
<feature type="domain" description="Helicase C-terminal" evidence="13">
    <location>
        <begin position="611"/>
        <end position="762"/>
    </location>
</feature>
<dbReference type="InterPro" id="IPR016197">
    <property type="entry name" value="Chromo-like_dom_sf"/>
</dbReference>
<keyword evidence="6" id="KW-0378">Hydrolase</keyword>